<comment type="subcellular location">
    <subcellularLocation>
        <location evidence="1">Membrane</location>
        <topology evidence="1">Multi-pass membrane protein</topology>
    </subcellularLocation>
</comment>
<dbReference type="InterPro" id="IPR035952">
    <property type="entry name" value="Rhomboid-like_sf"/>
</dbReference>
<comment type="caution">
    <text evidence="9">The sequence shown here is derived from an EMBL/GenBank/DDBJ whole genome shotgun (WGS) entry which is preliminary data.</text>
</comment>
<proteinExistence type="inferred from homology"/>
<dbReference type="PANTHER" id="PTHR43731:SF14">
    <property type="entry name" value="PRESENILIN-ASSOCIATED RHOMBOID-LIKE PROTEIN, MITOCHONDRIAL"/>
    <property type="match status" value="1"/>
</dbReference>
<dbReference type="Gene3D" id="1.20.1540.10">
    <property type="entry name" value="Rhomboid-like"/>
    <property type="match status" value="1"/>
</dbReference>
<dbReference type="Proteomes" id="UP000037175">
    <property type="component" value="Unassembled WGS sequence"/>
</dbReference>
<evidence type="ECO:0000259" key="8">
    <source>
        <dbReference type="Pfam" id="PF01694"/>
    </source>
</evidence>
<dbReference type="PATRIC" id="fig|281456.6.peg.2182"/>
<dbReference type="PANTHER" id="PTHR43731">
    <property type="entry name" value="RHOMBOID PROTEASE"/>
    <property type="match status" value="1"/>
</dbReference>
<gene>
    <name evidence="9" type="ORF">Tfer_2077</name>
</gene>
<feature type="transmembrane region" description="Helical" evidence="7">
    <location>
        <begin position="131"/>
        <end position="149"/>
    </location>
</feature>
<evidence type="ECO:0000313" key="10">
    <source>
        <dbReference type="Proteomes" id="UP000037175"/>
    </source>
</evidence>
<accession>A0A0L6W167</accession>
<feature type="transmembrane region" description="Helical" evidence="7">
    <location>
        <begin position="66"/>
        <end position="94"/>
    </location>
</feature>
<dbReference type="InterPro" id="IPR022764">
    <property type="entry name" value="Peptidase_S54_rhomboid_dom"/>
</dbReference>
<feature type="transmembrane region" description="Helical" evidence="7">
    <location>
        <begin position="161"/>
        <end position="185"/>
    </location>
</feature>
<evidence type="ECO:0000256" key="7">
    <source>
        <dbReference type="SAM" id="Phobius"/>
    </source>
</evidence>
<keyword evidence="10" id="KW-1185">Reference proteome</keyword>
<evidence type="ECO:0000256" key="5">
    <source>
        <dbReference type="ARBA" id="ARBA00022989"/>
    </source>
</evidence>
<dbReference type="Pfam" id="PF01694">
    <property type="entry name" value="Rhomboid"/>
    <property type="match status" value="1"/>
</dbReference>
<sequence length="225" mass="25241">MIPIRDSIRPRTFPIANVTLIIVNILIFIHELSMGPRELTLYFYRYGVVPKIATASFLTGNFSPEVLIPFFTTMFLHGGWLHVLSNMLFLWVFGDNIEDRLGHFRYLIFYLLVGIAGSIGQVLANPLAEEPLVGASGAIAGVLGAYFVCFPRSRIVTLIPIFFFFTFVEIPALIFLILWFLIQAFNGLASIGAPGNVVAWWAHIGGFIAGMILIRLFPKRARAYR</sequence>
<protein>
    <submittedName>
        <fullName evidence="9">Rhomboid family protein</fullName>
    </submittedName>
</protein>
<evidence type="ECO:0000256" key="2">
    <source>
        <dbReference type="ARBA" id="ARBA00009045"/>
    </source>
</evidence>
<dbReference type="GO" id="GO:0004252">
    <property type="term" value="F:serine-type endopeptidase activity"/>
    <property type="evidence" value="ECO:0007669"/>
    <property type="project" value="InterPro"/>
</dbReference>
<evidence type="ECO:0000313" key="9">
    <source>
        <dbReference type="EMBL" id="KNZ69280.1"/>
    </source>
</evidence>
<dbReference type="SUPFAM" id="SSF144091">
    <property type="entry name" value="Rhomboid-like"/>
    <property type="match status" value="1"/>
</dbReference>
<feature type="transmembrane region" description="Helical" evidence="7">
    <location>
        <begin position="197"/>
        <end position="217"/>
    </location>
</feature>
<dbReference type="EMBL" id="LGTE01000014">
    <property type="protein sequence ID" value="KNZ69280.1"/>
    <property type="molecule type" value="Genomic_DNA"/>
</dbReference>
<dbReference type="GO" id="GO:0016020">
    <property type="term" value="C:membrane"/>
    <property type="evidence" value="ECO:0007669"/>
    <property type="project" value="UniProtKB-SubCell"/>
</dbReference>
<feature type="domain" description="Peptidase S54 rhomboid" evidence="8">
    <location>
        <begin position="67"/>
        <end position="217"/>
    </location>
</feature>
<keyword evidence="3 7" id="KW-0812">Transmembrane</keyword>
<feature type="transmembrane region" description="Helical" evidence="7">
    <location>
        <begin position="106"/>
        <end position="125"/>
    </location>
</feature>
<keyword evidence="6 7" id="KW-0472">Membrane</keyword>
<evidence type="ECO:0000256" key="3">
    <source>
        <dbReference type="ARBA" id="ARBA00022692"/>
    </source>
</evidence>
<reference evidence="10" key="1">
    <citation type="submission" date="2015-07" db="EMBL/GenBank/DDBJ databases">
        <title>Complete Genome of Thermincola ferriacetica strain Z-0001T.</title>
        <authorList>
            <person name="Lusk B."/>
            <person name="Badalamenti J.P."/>
            <person name="Parameswaran P."/>
            <person name="Bond D.R."/>
            <person name="Torres C.I."/>
        </authorList>
    </citation>
    <scope>NUCLEOTIDE SEQUENCE [LARGE SCALE GENOMIC DNA]</scope>
    <source>
        <strain evidence="10">Z-0001</strain>
    </source>
</reference>
<feature type="transmembrane region" description="Helical" evidence="7">
    <location>
        <begin position="12"/>
        <end position="30"/>
    </location>
</feature>
<evidence type="ECO:0000256" key="1">
    <source>
        <dbReference type="ARBA" id="ARBA00004141"/>
    </source>
</evidence>
<keyword evidence="4" id="KW-0378">Hydrolase</keyword>
<organism evidence="9 10">
    <name type="scientific">Thermincola ferriacetica</name>
    <dbReference type="NCBI Taxonomy" id="281456"/>
    <lineage>
        <taxon>Bacteria</taxon>
        <taxon>Bacillati</taxon>
        <taxon>Bacillota</taxon>
        <taxon>Clostridia</taxon>
        <taxon>Eubacteriales</taxon>
        <taxon>Thermincolaceae</taxon>
        <taxon>Thermincola</taxon>
    </lineage>
</organism>
<dbReference type="FunFam" id="1.20.1540.10:FF:000027">
    <property type="entry name" value="Rhomboid family intramembrane serine protease"/>
    <property type="match status" value="1"/>
</dbReference>
<dbReference type="AlphaFoldDB" id="A0A0L6W167"/>
<dbReference type="InterPro" id="IPR050925">
    <property type="entry name" value="Rhomboid_protease_S54"/>
</dbReference>
<keyword evidence="5 7" id="KW-1133">Transmembrane helix</keyword>
<evidence type="ECO:0000256" key="4">
    <source>
        <dbReference type="ARBA" id="ARBA00022801"/>
    </source>
</evidence>
<comment type="similarity">
    <text evidence="2">Belongs to the peptidase S54 family.</text>
</comment>
<name>A0A0L6W167_9FIRM</name>
<evidence type="ECO:0000256" key="6">
    <source>
        <dbReference type="ARBA" id="ARBA00023136"/>
    </source>
</evidence>
<dbReference type="RefSeq" id="WP_052218262.1">
    <property type="nucleotide sequence ID" value="NZ_LGTE01000014.1"/>
</dbReference>